<dbReference type="InterPro" id="IPR001660">
    <property type="entry name" value="SAM"/>
</dbReference>
<feature type="compositionally biased region" description="Low complexity" evidence="1">
    <location>
        <begin position="39"/>
        <end position="60"/>
    </location>
</feature>
<evidence type="ECO:0000256" key="1">
    <source>
        <dbReference type="SAM" id="MobiDB-lite"/>
    </source>
</evidence>
<feature type="region of interest" description="Disordered" evidence="1">
    <location>
        <begin position="614"/>
        <end position="637"/>
    </location>
</feature>
<feature type="region of interest" description="Disordered" evidence="1">
    <location>
        <begin position="344"/>
        <end position="507"/>
    </location>
</feature>
<dbReference type="Gene3D" id="1.10.150.50">
    <property type="entry name" value="Transcription Factor, Ets-1"/>
    <property type="match status" value="1"/>
</dbReference>
<feature type="compositionally biased region" description="Low complexity" evidence="1">
    <location>
        <begin position="355"/>
        <end position="365"/>
    </location>
</feature>
<comment type="caution">
    <text evidence="3">The sequence shown here is derived from an EMBL/GenBank/DDBJ whole genome shotgun (WGS) entry which is preliminary data.</text>
</comment>
<name>A0ABD1CXM0_CULPP</name>
<sequence>MNPPYRMPPQPLGTSYGVVQNDHPIPGTASAVAPDHHQQLQLHQQHHQQQQQQHQQQQQQVLSPPLRTHSSKFPIERELVLSSSNKNNAKIPLMQDNRNTSIPALLNRSSVSSAVGPDLPTKQTQAWNQAQIEVIHSSITGTIPRNAVRLPEDITALAEREGLQGKDKETVKKSVSKNYHKLKDLISSKFKKENGTDEGPGDELNNVSTMLHQQQQNSLGSSFLMGGDGQGGGGNNLNHAQSNINLWSSNARGDSPLYYHKKFADPADGYNGDSLSGFRNLKAMSQPVLNTASNQNYQMTPPQMDGTDSDDGGFRSQQNQARINIQTPVQQHNRQLQQNYVHNYRHNHPQGGGQQQQLTPQMTPQNYQQTPQSRHKILTEYSDGHSSLQHQQQQQQQIPHGSGHTTINIGENSNYNGHDQKGDQKRMTNGSNNNNNTVVQIASDASSSHVVVQTTSTTTTTTKQIDSISSSDYDRNGNHSSNVDSGRGSAAYSSGTRKGPGPGGMVGSAAVVSMSMLEQAERNRSKSESEWIDVVDAELRNILEPGMKGMMIRPESTMSESASSMSPPLPPLSPDGGISYHTTPAGNGNGHNGHNLKSGQLRNQSKIQEYGTDTYNRASKNPQPIGPSKGHPSNNTIQNYMHNLKLSSSSKKHEQNLLKKHLFGLDTDGASVTNTTRSLDLESLLGGPWDAGQSVSESETDGGLQQIRNQLEGLESMYSEVLKMLGNRMATGGDQGHHQRGGMANRRRRHGSLSSLPSSSVSGRPIRDRRRPDERRKVRDIRGINKRFQRLESHVVTLARSVAHLSSEMRSQHVVSQELEEIRNDMAMLRSQSMHHIPLNASGATTGGAANTSGSKEPMNLTNPRRVKKLTKFFGEDPPLMKLFLKKLGYEKYASIFENERVGMIELPYLGEERLQKMGIPLGPRLRILQEAQISLCRDTTLCIV</sequence>
<feature type="region of interest" description="Disordered" evidence="1">
    <location>
        <begin position="294"/>
        <end position="315"/>
    </location>
</feature>
<gene>
    <name evidence="3" type="ORF">pipiens_013707</name>
</gene>
<feature type="compositionally biased region" description="Low complexity" evidence="1">
    <location>
        <begin position="555"/>
        <end position="566"/>
    </location>
</feature>
<dbReference type="Pfam" id="PF00536">
    <property type="entry name" value="SAM_1"/>
    <property type="match status" value="1"/>
</dbReference>
<feature type="region of interest" description="Disordered" evidence="1">
    <location>
        <begin position="729"/>
        <end position="781"/>
    </location>
</feature>
<feature type="domain" description="SAM" evidence="2">
    <location>
        <begin position="876"/>
        <end position="938"/>
    </location>
</feature>
<dbReference type="AlphaFoldDB" id="A0ABD1CXM0"/>
<dbReference type="InterPro" id="IPR013761">
    <property type="entry name" value="SAM/pointed_sf"/>
</dbReference>
<proteinExistence type="predicted"/>
<dbReference type="SMART" id="SM00454">
    <property type="entry name" value="SAM"/>
    <property type="match status" value="1"/>
</dbReference>
<evidence type="ECO:0000313" key="4">
    <source>
        <dbReference type="Proteomes" id="UP001562425"/>
    </source>
</evidence>
<organism evidence="3 4">
    <name type="scientific">Culex pipiens pipiens</name>
    <name type="common">Northern house mosquito</name>
    <dbReference type="NCBI Taxonomy" id="38569"/>
    <lineage>
        <taxon>Eukaryota</taxon>
        <taxon>Metazoa</taxon>
        <taxon>Ecdysozoa</taxon>
        <taxon>Arthropoda</taxon>
        <taxon>Hexapoda</taxon>
        <taxon>Insecta</taxon>
        <taxon>Pterygota</taxon>
        <taxon>Neoptera</taxon>
        <taxon>Endopterygota</taxon>
        <taxon>Diptera</taxon>
        <taxon>Nematocera</taxon>
        <taxon>Culicoidea</taxon>
        <taxon>Culicidae</taxon>
        <taxon>Culicinae</taxon>
        <taxon>Culicini</taxon>
        <taxon>Culex</taxon>
        <taxon>Culex</taxon>
    </lineage>
</organism>
<evidence type="ECO:0000259" key="2">
    <source>
        <dbReference type="SMART" id="SM00454"/>
    </source>
</evidence>
<dbReference type="Proteomes" id="UP001562425">
    <property type="component" value="Unassembled WGS sequence"/>
</dbReference>
<dbReference type="SUPFAM" id="SSF47769">
    <property type="entry name" value="SAM/Pointed domain"/>
    <property type="match status" value="1"/>
</dbReference>
<evidence type="ECO:0000313" key="3">
    <source>
        <dbReference type="EMBL" id="KAL1381104.1"/>
    </source>
</evidence>
<dbReference type="CDD" id="cd09487">
    <property type="entry name" value="SAM_superfamily"/>
    <property type="match status" value="1"/>
</dbReference>
<protein>
    <recommendedName>
        <fullName evidence="2">SAM domain-containing protein</fullName>
    </recommendedName>
</protein>
<feature type="compositionally biased region" description="Low complexity" evidence="1">
    <location>
        <begin position="752"/>
        <end position="764"/>
    </location>
</feature>
<feature type="compositionally biased region" description="Polar residues" evidence="1">
    <location>
        <begin position="403"/>
        <end position="417"/>
    </location>
</feature>
<dbReference type="EMBL" id="JBEHCU010008803">
    <property type="protein sequence ID" value="KAL1381104.1"/>
    <property type="molecule type" value="Genomic_DNA"/>
</dbReference>
<feature type="compositionally biased region" description="Polar residues" evidence="1">
    <location>
        <begin position="427"/>
        <end position="445"/>
    </location>
</feature>
<keyword evidence="4" id="KW-1185">Reference proteome</keyword>
<feature type="compositionally biased region" description="Pro residues" evidence="1">
    <location>
        <begin position="1"/>
        <end position="11"/>
    </location>
</feature>
<reference evidence="3 4" key="1">
    <citation type="submission" date="2024-05" db="EMBL/GenBank/DDBJ databases">
        <title>Culex pipiens pipiens assembly and annotation.</title>
        <authorList>
            <person name="Alout H."/>
            <person name="Durand T."/>
        </authorList>
    </citation>
    <scope>NUCLEOTIDE SEQUENCE [LARGE SCALE GENOMIC DNA]</scope>
    <source>
        <strain evidence="3">HA-2024</strain>
        <tissue evidence="3">Whole body</tissue>
    </source>
</reference>
<feature type="region of interest" description="Disordered" evidence="1">
    <location>
        <begin position="1"/>
        <end position="68"/>
    </location>
</feature>
<feature type="compositionally biased region" description="Low complexity" evidence="1">
    <location>
        <begin position="446"/>
        <end position="471"/>
    </location>
</feature>
<feature type="region of interest" description="Disordered" evidence="1">
    <location>
        <begin position="555"/>
        <end position="598"/>
    </location>
</feature>
<feature type="compositionally biased region" description="Basic and acidic residues" evidence="1">
    <location>
        <begin position="770"/>
        <end position="781"/>
    </location>
</feature>
<accession>A0ABD1CXM0</accession>